<gene>
    <name evidence="2" type="ORF">SAMN04487970_1003182</name>
</gene>
<protein>
    <submittedName>
        <fullName evidence="2">Secondary thiamine-phosphate synthase enzyme</fullName>
    </submittedName>
</protein>
<accession>A0A1G4PPX1</accession>
<dbReference type="OrthoDB" id="9801725at2"/>
<dbReference type="RefSeq" id="WP_090666956.1">
    <property type="nucleotide sequence ID" value="NZ_FMTT01000003.1"/>
</dbReference>
<evidence type="ECO:0000313" key="3">
    <source>
        <dbReference type="Proteomes" id="UP000198601"/>
    </source>
</evidence>
<keyword evidence="3" id="KW-1185">Reference proteome</keyword>
<dbReference type="PANTHER" id="PTHR30615:SF8">
    <property type="entry name" value="UPF0047 PROTEIN C4A8.02C"/>
    <property type="match status" value="1"/>
</dbReference>
<proteinExistence type="inferred from homology"/>
<dbReference type="PANTHER" id="PTHR30615">
    <property type="entry name" value="UNCHARACTERIZED PROTEIN YJBQ-RELATED"/>
    <property type="match status" value="1"/>
</dbReference>
<name>A0A1G4PPX1_9BACL</name>
<dbReference type="InterPro" id="IPR001602">
    <property type="entry name" value="UPF0047_YjbQ-like"/>
</dbReference>
<sequence>MAVFHEVFKIETGRRVSFDDITEQVQECVKKSGIKNGLVNVFSQHTSCSVFLQEDSEDVTFWNTPLILQDMINALEKIIPTCQYEGQYLHPGPIHTKNAMELRDEKPEWLLNTDGHLRSVLLGRSETIPLLEGEMTLGEFGRIYFSDMDQTRERTRMVRVQIVGE</sequence>
<dbReference type="PIRSF" id="PIRSF004681">
    <property type="entry name" value="UCP004681"/>
    <property type="match status" value="1"/>
</dbReference>
<evidence type="ECO:0000256" key="1">
    <source>
        <dbReference type="ARBA" id="ARBA00005534"/>
    </source>
</evidence>
<dbReference type="Pfam" id="PF01894">
    <property type="entry name" value="YjbQ"/>
    <property type="match status" value="1"/>
</dbReference>
<dbReference type="EMBL" id="FMTT01000003">
    <property type="protein sequence ID" value="SCW34336.1"/>
    <property type="molecule type" value="Genomic_DNA"/>
</dbReference>
<comment type="similarity">
    <text evidence="1">Belongs to the UPF0047 family.</text>
</comment>
<dbReference type="STRING" id="624147.SAMN04487970_1003182"/>
<evidence type="ECO:0000313" key="2">
    <source>
        <dbReference type="EMBL" id="SCW34336.1"/>
    </source>
</evidence>
<dbReference type="AlphaFoldDB" id="A0A1G4PPX1"/>
<organism evidence="2 3">
    <name type="scientific">Paenibacillus tianmuensis</name>
    <dbReference type="NCBI Taxonomy" id="624147"/>
    <lineage>
        <taxon>Bacteria</taxon>
        <taxon>Bacillati</taxon>
        <taxon>Bacillota</taxon>
        <taxon>Bacilli</taxon>
        <taxon>Bacillales</taxon>
        <taxon>Paenibacillaceae</taxon>
        <taxon>Paenibacillus</taxon>
    </lineage>
</organism>
<dbReference type="SUPFAM" id="SSF111038">
    <property type="entry name" value="YjbQ-like"/>
    <property type="match status" value="1"/>
</dbReference>
<dbReference type="Gene3D" id="2.60.120.460">
    <property type="entry name" value="YjbQ-like"/>
    <property type="match status" value="1"/>
</dbReference>
<reference evidence="3" key="1">
    <citation type="submission" date="2016-10" db="EMBL/GenBank/DDBJ databases">
        <authorList>
            <person name="Varghese N."/>
            <person name="Submissions S."/>
        </authorList>
    </citation>
    <scope>NUCLEOTIDE SEQUENCE [LARGE SCALE GENOMIC DNA]</scope>
    <source>
        <strain evidence="3">CGMCC 1.8946</strain>
    </source>
</reference>
<dbReference type="Proteomes" id="UP000198601">
    <property type="component" value="Unassembled WGS sequence"/>
</dbReference>
<dbReference type="NCBIfam" id="TIGR00149">
    <property type="entry name" value="TIGR00149_YjbQ"/>
    <property type="match status" value="1"/>
</dbReference>
<dbReference type="InterPro" id="IPR035917">
    <property type="entry name" value="YjbQ-like_sf"/>
</dbReference>